<evidence type="ECO:0000256" key="3">
    <source>
        <dbReference type="ARBA" id="ARBA00023125"/>
    </source>
</evidence>
<dbReference type="Proteomes" id="UP000289738">
    <property type="component" value="Chromosome B02"/>
</dbReference>
<dbReference type="GO" id="GO:0009873">
    <property type="term" value="P:ethylene-activated signaling pathway"/>
    <property type="evidence" value="ECO:0007669"/>
    <property type="project" value="InterPro"/>
</dbReference>
<accession>A0A445AD57</accession>
<dbReference type="GO" id="GO:0003700">
    <property type="term" value="F:DNA-binding transcription factor activity"/>
    <property type="evidence" value="ECO:0007669"/>
    <property type="project" value="InterPro"/>
</dbReference>
<evidence type="ECO:0000256" key="5">
    <source>
        <dbReference type="ARBA" id="ARBA00023242"/>
    </source>
</evidence>
<dbReference type="InterPro" id="IPR016177">
    <property type="entry name" value="DNA-bd_dom_sf"/>
</dbReference>
<keyword evidence="5" id="KW-0539">Nucleus</keyword>
<protein>
    <recommendedName>
        <fullName evidence="8">AP2/ERF domain-containing protein</fullName>
    </recommendedName>
</protein>
<dbReference type="AlphaFoldDB" id="A0A445AD57"/>
<keyword evidence="2" id="KW-0805">Transcription regulation</keyword>
<evidence type="ECO:0000256" key="2">
    <source>
        <dbReference type="ARBA" id="ARBA00023015"/>
    </source>
</evidence>
<evidence type="ECO:0000259" key="8">
    <source>
        <dbReference type="PROSITE" id="PS51032"/>
    </source>
</evidence>
<reference evidence="9 10" key="1">
    <citation type="submission" date="2019-01" db="EMBL/GenBank/DDBJ databases">
        <title>Sequencing of cultivated peanut Arachis hypogaea provides insights into genome evolution and oil improvement.</title>
        <authorList>
            <person name="Chen X."/>
        </authorList>
    </citation>
    <scope>NUCLEOTIDE SEQUENCE [LARGE SCALE GENOMIC DNA]</scope>
    <source>
        <strain evidence="10">cv. Fuhuasheng</strain>
        <tissue evidence="9">Leaves</tissue>
    </source>
</reference>
<evidence type="ECO:0000313" key="10">
    <source>
        <dbReference type="Proteomes" id="UP000289738"/>
    </source>
</evidence>
<dbReference type="FunFam" id="3.30.730.10:FF:000001">
    <property type="entry name" value="Ethylene-responsive transcription factor 2"/>
    <property type="match status" value="1"/>
</dbReference>
<keyword evidence="3" id="KW-0238">DNA-binding</keyword>
<comment type="subcellular location">
    <subcellularLocation>
        <location evidence="1">Nucleus</location>
    </subcellularLocation>
</comment>
<sequence length="418" mass="45937">MCGGAIISDFIPGGSAAAASRSRRVTADILWPNLRKPVSKSGKRRGGAGAGVVAVDDDFEADFREFKDDSDIDEDEDYDVDDVVGGGSVKGFGSFGSTKTAKPQLKARGPAAVKSMEPSGEVEKSAKRKRKNQFRGIRQRPWGKWAAEIRDPRKGVRVWLGTFSTAEEAARAYDAEARRIRGKKAKVNFPEEVPAASSKRFKPHPEMQLPKEKMNCAKPKLNNQMFDFGNELGDLYSHLDQVEQKPLINQYANMESFPGNGLLNASDDVAAYFTSEHSSNSFEYSDLSWGEQGPKTPEISSMLSAPVEVQGAAKQEKNMVQPNNTQADSVKTLSEELADMESQLKFFDTPYLDASWNDTSLESFLGVDSTQDVGNPMNLWSFDDLPSVGGGFELVMKLEEATGSSFVLHSCEKHIRHV</sequence>
<dbReference type="PROSITE" id="PS51032">
    <property type="entry name" value="AP2_ERF"/>
    <property type="match status" value="1"/>
</dbReference>
<evidence type="ECO:0000256" key="4">
    <source>
        <dbReference type="ARBA" id="ARBA00023163"/>
    </source>
</evidence>
<dbReference type="GO" id="GO:0003677">
    <property type="term" value="F:DNA binding"/>
    <property type="evidence" value="ECO:0007669"/>
    <property type="project" value="UniProtKB-KW"/>
</dbReference>
<name>A0A445AD57_ARAHY</name>
<comment type="caution">
    <text evidence="9">The sequence shown here is derived from an EMBL/GenBank/DDBJ whole genome shotgun (WGS) entry which is preliminary data.</text>
</comment>
<proteinExistence type="inferred from homology"/>
<gene>
    <name evidence="9" type="ORF">Ahy_B02g057868</name>
</gene>
<dbReference type="EMBL" id="SDMP01000012">
    <property type="protein sequence ID" value="RYR24367.1"/>
    <property type="molecule type" value="Genomic_DNA"/>
</dbReference>
<dbReference type="InterPro" id="IPR044808">
    <property type="entry name" value="ERF_plant"/>
</dbReference>
<evidence type="ECO:0000256" key="6">
    <source>
        <dbReference type="ARBA" id="ARBA00024343"/>
    </source>
</evidence>
<dbReference type="InterPro" id="IPR001471">
    <property type="entry name" value="AP2/ERF_dom"/>
</dbReference>
<dbReference type="SMART" id="SM00380">
    <property type="entry name" value="AP2"/>
    <property type="match status" value="1"/>
</dbReference>
<keyword evidence="10" id="KW-1185">Reference proteome</keyword>
<evidence type="ECO:0000313" key="9">
    <source>
        <dbReference type="EMBL" id="RYR24367.1"/>
    </source>
</evidence>
<feature type="domain" description="AP2/ERF" evidence="8">
    <location>
        <begin position="133"/>
        <end position="190"/>
    </location>
</feature>
<dbReference type="Gene3D" id="3.30.730.10">
    <property type="entry name" value="AP2/ERF domain"/>
    <property type="match status" value="1"/>
</dbReference>
<evidence type="ECO:0000256" key="1">
    <source>
        <dbReference type="ARBA" id="ARBA00004123"/>
    </source>
</evidence>
<dbReference type="PANTHER" id="PTHR31190:SF480">
    <property type="entry name" value="ETHYLENE-RESPONSIVE TRANSCRIPTION FACTOR RAP2-12"/>
    <property type="match status" value="1"/>
</dbReference>
<dbReference type="Pfam" id="PF00847">
    <property type="entry name" value="AP2"/>
    <property type="match status" value="1"/>
</dbReference>
<dbReference type="PANTHER" id="PTHR31190">
    <property type="entry name" value="DNA-BINDING DOMAIN"/>
    <property type="match status" value="1"/>
</dbReference>
<comment type="similarity">
    <text evidence="6">Belongs to the AP2/ERF transcription factor family. ERF subfamily.</text>
</comment>
<feature type="region of interest" description="Disordered" evidence="7">
    <location>
        <begin position="100"/>
        <end position="136"/>
    </location>
</feature>
<keyword evidence="4" id="KW-0804">Transcription</keyword>
<dbReference type="PRINTS" id="PR00367">
    <property type="entry name" value="ETHRSPELEMNT"/>
</dbReference>
<evidence type="ECO:0000256" key="7">
    <source>
        <dbReference type="SAM" id="MobiDB-lite"/>
    </source>
</evidence>
<dbReference type="STRING" id="3818.A0A445AD57"/>
<organism evidence="9 10">
    <name type="scientific">Arachis hypogaea</name>
    <name type="common">Peanut</name>
    <dbReference type="NCBI Taxonomy" id="3818"/>
    <lineage>
        <taxon>Eukaryota</taxon>
        <taxon>Viridiplantae</taxon>
        <taxon>Streptophyta</taxon>
        <taxon>Embryophyta</taxon>
        <taxon>Tracheophyta</taxon>
        <taxon>Spermatophyta</taxon>
        <taxon>Magnoliopsida</taxon>
        <taxon>eudicotyledons</taxon>
        <taxon>Gunneridae</taxon>
        <taxon>Pentapetalae</taxon>
        <taxon>rosids</taxon>
        <taxon>fabids</taxon>
        <taxon>Fabales</taxon>
        <taxon>Fabaceae</taxon>
        <taxon>Papilionoideae</taxon>
        <taxon>50 kb inversion clade</taxon>
        <taxon>dalbergioids sensu lato</taxon>
        <taxon>Dalbergieae</taxon>
        <taxon>Pterocarpus clade</taxon>
        <taxon>Arachis</taxon>
    </lineage>
</organism>
<dbReference type="SUPFAM" id="SSF54171">
    <property type="entry name" value="DNA-binding domain"/>
    <property type="match status" value="1"/>
</dbReference>
<dbReference type="InterPro" id="IPR036955">
    <property type="entry name" value="AP2/ERF_dom_sf"/>
</dbReference>
<dbReference type="GO" id="GO:0005634">
    <property type="term" value="C:nucleus"/>
    <property type="evidence" value="ECO:0007669"/>
    <property type="project" value="UniProtKB-SubCell"/>
</dbReference>
<dbReference type="CDD" id="cd00018">
    <property type="entry name" value="AP2"/>
    <property type="match status" value="1"/>
</dbReference>